<dbReference type="Pfam" id="PF02893">
    <property type="entry name" value="GRAM"/>
    <property type="match status" value="1"/>
</dbReference>
<dbReference type="InterPro" id="IPR010610">
    <property type="entry name" value="EryCIII-like_C"/>
</dbReference>
<feature type="compositionally biased region" description="Acidic residues" evidence="20">
    <location>
        <begin position="57"/>
        <end position="68"/>
    </location>
</feature>
<dbReference type="PANTHER" id="PTHR48050:SF25">
    <property type="entry name" value="STEROL 3-BETA-GLUCOSYLTRANSFERASE"/>
    <property type="match status" value="1"/>
</dbReference>
<evidence type="ECO:0000256" key="13">
    <source>
        <dbReference type="ARBA" id="ARBA00023098"/>
    </source>
</evidence>
<feature type="compositionally biased region" description="Basic and acidic residues" evidence="20">
    <location>
        <begin position="69"/>
        <end position="84"/>
    </location>
</feature>
<dbReference type="FunFam" id="2.30.29.30:FF:000391">
    <property type="entry name" value="Sterol 3-beta-glucosyltransferase"/>
    <property type="match status" value="1"/>
</dbReference>
<evidence type="ECO:0000256" key="7">
    <source>
        <dbReference type="ARBA" id="ARBA00022516"/>
    </source>
</evidence>
<dbReference type="SUPFAM" id="SSF50729">
    <property type="entry name" value="PH domain-like"/>
    <property type="match status" value="1"/>
</dbReference>
<keyword evidence="6" id="KW-0963">Cytoplasm</keyword>
<feature type="region of interest" description="Disordered" evidence="20">
    <location>
        <begin position="1"/>
        <end position="20"/>
    </location>
</feature>
<dbReference type="Pfam" id="PF06722">
    <property type="entry name" value="EryCIII-like_C"/>
    <property type="match status" value="1"/>
</dbReference>
<evidence type="ECO:0000313" key="23">
    <source>
        <dbReference type="Proteomes" id="UP000761534"/>
    </source>
</evidence>
<keyword evidence="8" id="KW-0328">Glycosyltransferase</keyword>
<evidence type="ECO:0000256" key="14">
    <source>
        <dbReference type="ARBA" id="ARBA00023136"/>
    </source>
</evidence>
<evidence type="ECO:0000256" key="1">
    <source>
        <dbReference type="ARBA" id="ARBA00004170"/>
    </source>
</evidence>
<dbReference type="CDD" id="cd13216">
    <property type="entry name" value="PH-GRAM2_AGT26"/>
    <property type="match status" value="1"/>
</dbReference>
<accession>A0A642UKD3</accession>
<dbReference type="SMART" id="SM00233">
    <property type="entry name" value="PH"/>
    <property type="match status" value="1"/>
</dbReference>
<comment type="caution">
    <text evidence="22">The sequence shown here is derived from an EMBL/GenBank/DDBJ whole genome shotgun (WGS) entry which is preliminary data.</text>
</comment>
<feature type="compositionally biased region" description="Polar residues" evidence="20">
    <location>
        <begin position="1192"/>
        <end position="1210"/>
    </location>
</feature>
<dbReference type="InterPro" id="IPR048066">
    <property type="entry name" value="ATG26_PH_GRAM1"/>
</dbReference>
<keyword evidence="16" id="KW-0753">Steroid metabolism</keyword>
<dbReference type="InterPro" id="IPR011993">
    <property type="entry name" value="PH-like_dom_sf"/>
</dbReference>
<dbReference type="Gene3D" id="3.40.50.2000">
    <property type="entry name" value="Glycogen Phosphorylase B"/>
    <property type="match status" value="2"/>
</dbReference>
<feature type="compositionally biased region" description="Basic and acidic residues" evidence="20">
    <location>
        <begin position="478"/>
        <end position="487"/>
    </location>
</feature>
<feature type="region of interest" description="Disordered" evidence="20">
    <location>
        <begin position="473"/>
        <end position="529"/>
    </location>
</feature>
<evidence type="ECO:0000259" key="21">
    <source>
        <dbReference type="PROSITE" id="PS50003"/>
    </source>
</evidence>
<keyword evidence="11" id="KW-0752">Steroid biosynthesis</keyword>
<evidence type="ECO:0000256" key="19">
    <source>
        <dbReference type="ARBA" id="ARBA00049453"/>
    </source>
</evidence>
<evidence type="ECO:0000256" key="2">
    <source>
        <dbReference type="ARBA" id="ARBA00004496"/>
    </source>
</evidence>
<dbReference type="AlphaFoldDB" id="A0A642UKD3"/>
<dbReference type="EMBL" id="SWFS01000569">
    <property type="protein sequence ID" value="KAA8897102.1"/>
    <property type="molecule type" value="Genomic_DNA"/>
</dbReference>
<feature type="region of interest" description="Disordered" evidence="20">
    <location>
        <begin position="1186"/>
        <end position="1210"/>
    </location>
</feature>
<evidence type="ECO:0000256" key="10">
    <source>
        <dbReference type="ARBA" id="ARBA00022737"/>
    </source>
</evidence>
<dbReference type="Gene3D" id="2.30.29.30">
    <property type="entry name" value="Pleckstrin-homology domain (PH domain)/Phosphotyrosine-binding domain (PTB)"/>
    <property type="match status" value="2"/>
</dbReference>
<evidence type="ECO:0000256" key="3">
    <source>
        <dbReference type="ARBA" id="ARBA00006962"/>
    </source>
</evidence>
<evidence type="ECO:0000256" key="6">
    <source>
        <dbReference type="ARBA" id="ARBA00022490"/>
    </source>
</evidence>
<feature type="compositionally biased region" description="Low complexity" evidence="20">
    <location>
        <begin position="507"/>
        <end position="516"/>
    </location>
</feature>
<comment type="similarity">
    <text evidence="3">Belongs to the glycosyltransferase 28 family.</text>
</comment>
<dbReference type="InterPro" id="IPR048065">
    <property type="entry name" value="ATG26_PH_GRAM2"/>
</dbReference>
<keyword evidence="10" id="KW-0677">Repeat</keyword>
<protein>
    <recommendedName>
        <fullName evidence="5">Sterol 3-beta-glucosyltransferase</fullName>
        <ecNumber evidence="4">2.4.1.173</ecNumber>
    </recommendedName>
    <alternativeName>
        <fullName evidence="17">Autophagy-related protein 26</fullName>
    </alternativeName>
</protein>
<evidence type="ECO:0000256" key="18">
    <source>
        <dbReference type="ARBA" id="ARBA00047886"/>
    </source>
</evidence>
<organism evidence="22 23">
    <name type="scientific">Trichomonascus ciferrii</name>
    <dbReference type="NCBI Taxonomy" id="44093"/>
    <lineage>
        <taxon>Eukaryota</taxon>
        <taxon>Fungi</taxon>
        <taxon>Dikarya</taxon>
        <taxon>Ascomycota</taxon>
        <taxon>Saccharomycotina</taxon>
        <taxon>Dipodascomycetes</taxon>
        <taxon>Dipodascales</taxon>
        <taxon>Trichomonascaceae</taxon>
        <taxon>Trichomonascus</taxon>
        <taxon>Trichomonascus ciferrii complex</taxon>
    </lineage>
</organism>
<dbReference type="GO" id="GO:0005737">
    <property type="term" value="C:cytoplasm"/>
    <property type="evidence" value="ECO:0007669"/>
    <property type="project" value="UniProtKB-SubCell"/>
</dbReference>
<dbReference type="PROSITE" id="PS50003">
    <property type="entry name" value="PH_DOMAIN"/>
    <property type="match status" value="1"/>
</dbReference>
<evidence type="ECO:0000256" key="5">
    <source>
        <dbReference type="ARBA" id="ARBA00017894"/>
    </source>
</evidence>
<comment type="catalytic activity">
    <reaction evidence="18">
        <text>ergosterol + UDP-alpha-D-glucose = ergosteryl 3-beta-D-glucoside + UDP + H(+)</text>
        <dbReference type="Rhea" id="RHEA:61836"/>
        <dbReference type="ChEBI" id="CHEBI:15378"/>
        <dbReference type="ChEBI" id="CHEBI:16933"/>
        <dbReference type="ChEBI" id="CHEBI:52973"/>
        <dbReference type="ChEBI" id="CHEBI:58223"/>
        <dbReference type="ChEBI" id="CHEBI:58885"/>
    </reaction>
    <physiologicalReaction direction="left-to-right" evidence="18">
        <dbReference type="Rhea" id="RHEA:61837"/>
    </physiologicalReaction>
</comment>
<dbReference type="GO" id="GO:0016906">
    <property type="term" value="F:sterol 3-beta-glucosyltransferase activity"/>
    <property type="evidence" value="ECO:0007669"/>
    <property type="project" value="UniProtKB-EC"/>
</dbReference>
<dbReference type="InterPro" id="IPR004276">
    <property type="entry name" value="GlycoTrans_28_N"/>
</dbReference>
<dbReference type="InterPro" id="IPR004182">
    <property type="entry name" value="GRAM"/>
</dbReference>
<dbReference type="InterPro" id="IPR050426">
    <property type="entry name" value="Glycosyltransferase_28"/>
</dbReference>
<feature type="region of interest" description="Disordered" evidence="20">
    <location>
        <begin position="57"/>
        <end position="137"/>
    </location>
</feature>
<dbReference type="InterPro" id="IPR002213">
    <property type="entry name" value="UDP_glucos_trans"/>
</dbReference>
<dbReference type="VEuPathDB" id="FungiDB:TRICI_006778"/>
<sequence>MYSSHIITRDHSSKGNGGNGLRRSVSQDFCAGSTHNLFSFLTATVRSKYNRFDDFEGDVDEDEAEENLDDGRVGVKDEEEKPAEAVEEEAASDGDDDGGSLHTVETAQSKLEESVQSLMQERPSLSRRSTKNSKLQETRANALTDKLRKQLQLDDSTKLVSGKSTQFHQESPWEFPCWLLKNILSQGHLYLTSSHVCFFAYLPRKQGKAIRSGSLSKKSRRTPRYTRFWFILKDDSFSYYNSAADVYFPSGTIDLRYAIKAELSGPKNTTSSFIIITEQRTYYFKADSPSSAHEWVKSLQKEIFRSKNEGDTVKIVIPIENIIDIEDIPMFDIGETLKIKAIDSDETYAIDEYVMAFFSHGQEARDAIKSLIKSAGLPSLDNEVEDLDKSSRTIKRKVFDTTISYIADTPTGYHSPHRNATAPAETKDAPERLTSRLRSLTIGSLGERRSRSPLGAPLRGLTGIVKSGVNTVSGVLPDFRDTSKDDTSAAEESGADDDIAGKYDMMSSAEESSSSSTMTGAKQHKRKPPYPFQMVNKMTEMWEGGTKHFRGPEDEEPSVRHDQYLVSQEDQIDSNRRFRAHFSLGEDDCLVAAYYTHIQKSFPIYGKIYLSNRHLCFRSLIPGTRTKMILPIRDIENVTKEKGFRFGYSGLVVVIHGHEEVFFEFGSSANRDDCEMMILRVIDHTKKASTASNSADSSGYLLRNARLCTYEDALHNENHTELPPVLIEDTVRNECATSYPTEPIKPFHITFLTIGSRGDVQPYIALGKGMLAEGHSVRIATHIEFKDWIQGHGIEFREVAGDPGELMKIMVDHGMFSVAFIREASAKFRTWIDELLKTSWEACQGTDILVESPSAMAGIHVAEALQIPYYRAFTMPWTKTRAYPHAFIVPEQKMGGSYNALTYVLFDNVFWKGISSQVNKWRVDSLGLERTTLDQLQQWKVPFLYNVSPSIFVPPLDFSDWITVTGYWFLDEGGKNYEPAEDLTEFINRARDDGKKLVYIGFGSIVVSDPKELTKAVVKSVQRAGVRCILSKGWSNRLGSKNANIPEIELPPEIFQIQSAPHDWLFPQMDAAVHHGGSGTTGASLRAGLPTIIKPFFGDQFFYAGRVEDLGAGIHLKKMTVNSFSKALWDVTHNERIINKAAAIGKSIRSENGVAVAIGTIYRSLDYAKSLIKPLPKNRIQPHHLIEEDTGDISNSSHATDDSWTMVDND</sequence>
<feature type="domain" description="PH" evidence="21">
    <location>
        <begin position="208"/>
        <end position="304"/>
    </location>
</feature>
<name>A0A642UKD3_9ASCO</name>
<evidence type="ECO:0000256" key="12">
    <source>
        <dbReference type="ARBA" id="ARBA00023011"/>
    </source>
</evidence>
<keyword evidence="9" id="KW-0808">Transferase</keyword>
<evidence type="ECO:0000256" key="8">
    <source>
        <dbReference type="ARBA" id="ARBA00022676"/>
    </source>
</evidence>
<keyword evidence="7" id="KW-0444">Lipid biosynthesis</keyword>
<evidence type="ECO:0000313" key="22">
    <source>
        <dbReference type="EMBL" id="KAA8897102.1"/>
    </source>
</evidence>
<reference evidence="22" key="1">
    <citation type="journal article" date="2019" name="G3 (Bethesda)">
        <title>Genome Assemblies of Two Rare Opportunistic Yeast Pathogens: Diutina rugosa (syn. Candida rugosa) and Trichomonascus ciferrii (syn. Candida ciferrii).</title>
        <authorList>
            <person name="Mixao V."/>
            <person name="Saus E."/>
            <person name="Hansen A.P."/>
            <person name="Lass-Florl C."/>
            <person name="Gabaldon T."/>
        </authorList>
    </citation>
    <scope>NUCLEOTIDE SEQUENCE</scope>
    <source>
        <strain evidence="22">CBS 4856</strain>
    </source>
</reference>
<dbReference type="OrthoDB" id="10261837at2759"/>
<evidence type="ECO:0000256" key="20">
    <source>
        <dbReference type="SAM" id="MobiDB-lite"/>
    </source>
</evidence>
<keyword evidence="12" id="KW-0756">Sterol biosynthesis</keyword>
<evidence type="ECO:0000256" key="4">
    <source>
        <dbReference type="ARBA" id="ARBA00012650"/>
    </source>
</evidence>
<dbReference type="EC" id="2.4.1.173" evidence="4"/>
<dbReference type="SUPFAM" id="SSF53756">
    <property type="entry name" value="UDP-Glycosyltransferase/glycogen phosphorylase"/>
    <property type="match status" value="1"/>
</dbReference>
<proteinExistence type="inferred from homology"/>
<dbReference type="CDD" id="cd03784">
    <property type="entry name" value="GT1_Gtf-like"/>
    <property type="match status" value="1"/>
</dbReference>
<keyword evidence="13" id="KW-0443">Lipid metabolism</keyword>
<dbReference type="SMART" id="SM00568">
    <property type="entry name" value="GRAM"/>
    <property type="match status" value="2"/>
</dbReference>
<evidence type="ECO:0000256" key="16">
    <source>
        <dbReference type="ARBA" id="ARBA00023221"/>
    </source>
</evidence>
<feature type="region of interest" description="Disordered" evidence="20">
    <location>
        <begin position="410"/>
        <end position="429"/>
    </location>
</feature>
<keyword evidence="23" id="KW-1185">Reference proteome</keyword>
<dbReference type="Proteomes" id="UP000761534">
    <property type="component" value="Unassembled WGS sequence"/>
</dbReference>
<keyword evidence="14" id="KW-0472">Membrane</keyword>
<dbReference type="FunFam" id="3.40.50.2000:FF:000029">
    <property type="entry name" value="Sterol 3-beta-glucosyltransferase"/>
    <property type="match status" value="1"/>
</dbReference>
<dbReference type="GO" id="GO:0016126">
    <property type="term" value="P:sterol biosynthetic process"/>
    <property type="evidence" value="ECO:0007669"/>
    <property type="project" value="UniProtKB-KW"/>
</dbReference>
<comment type="catalytic activity">
    <reaction evidence="19">
        <text>a sterol + UDP-alpha-D-glucose = a sterol 3-beta-D-glucoside + UDP + H(+)</text>
        <dbReference type="Rhea" id="RHEA:22724"/>
        <dbReference type="ChEBI" id="CHEBI:15378"/>
        <dbReference type="ChEBI" id="CHEBI:15889"/>
        <dbReference type="ChEBI" id="CHEBI:37424"/>
        <dbReference type="ChEBI" id="CHEBI:58223"/>
        <dbReference type="ChEBI" id="CHEBI:58885"/>
        <dbReference type="EC" id="2.4.1.173"/>
    </reaction>
    <physiologicalReaction direction="left-to-right" evidence="19">
        <dbReference type="Rhea" id="RHEA:22725"/>
    </physiologicalReaction>
</comment>
<dbReference type="Pfam" id="PF03033">
    <property type="entry name" value="Glyco_transf_28"/>
    <property type="match status" value="1"/>
</dbReference>
<dbReference type="GO" id="GO:0005975">
    <property type="term" value="P:carbohydrate metabolic process"/>
    <property type="evidence" value="ECO:0007669"/>
    <property type="project" value="InterPro"/>
</dbReference>
<feature type="compositionally biased region" description="Polar residues" evidence="20">
    <location>
        <begin position="103"/>
        <end position="119"/>
    </location>
</feature>
<dbReference type="FunFam" id="3.40.50.2000:FF:000009">
    <property type="entry name" value="Sterol 3-beta-glucosyltransferase UGT80A2"/>
    <property type="match status" value="1"/>
</dbReference>
<dbReference type="PANTHER" id="PTHR48050">
    <property type="entry name" value="STEROL 3-BETA-GLUCOSYLTRANSFERASE"/>
    <property type="match status" value="1"/>
</dbReference>
<evidence type="ECO:0000256" key="11">
    <source>
        <dbReference type="ARBA" id="ARBA00022955"/>
    </source>
</evidence>
<keyword evidence="15" id="KW-1207">Sterol metabolism</keyword>
<feature type="compositionally biased region" description="Acidic residues" evidence="20">
    <location>
        <begin position="85"/>
        <end position="98"/>
    </location>
</feature>
<dbReference type="Pfam" id="PF00169">
    <property type="entry name" value="PH"/>
    <property type="match status" value="1"/>
</dbReference>
<dbReference type="FunFam" id="2.30.29.30:FF:000303">
    <property type="entry name" value="Sterol 3-beta-glucosyltransferase"/>
    <property type="match status" value="1"/>
</dbReference>
<evidence type="ECO:0000256" key="9">
    <source>
        <dbReference type="ARBA" id="ARBA00022679"/>
    </source>
</evidence>
<dbReference type="InterPro" id="IPR001849">
    <property type="entry name" value="PH_domain"/>
</dbReference>
<dbReference type="GO" id="GO:0016020">
    <property type="term" value="C:membrane"/>
    <property type="evidence" value="ECO:0007669"/>
    <property type="project" value="UniProtKB-SubCell"/>
</dbReference>
<evidence type="ECO:0000256" key="17">
    <source>
        <dbReference type="ARBA" id="ARBA00029843"/>
    </source>
</evidence>
<evidence type="ECO:0000256" key="15">
    <source>
        <dbReference type="ARBA" id="ARBA00023166"/>
    </source>
</evidence>
<comment type="subcellular location">
    <subcellularLocation>
        <location evidence="2">Cytoplasm</location>
    </subcellularLocation>
    <subcellularLocation>
        <location evidence="1">Membrane</location>
        <topology evidence="1">Peripheral membrane protein</topology>
    </subcellularLocation>
</comment>
<gene>
    <name evidence="22" type="ORF">TRICI_006778</name>
</gene>
<dbReference type="CDD" id="cd13215">
    <property type="entry name" value="PH-GRAM1_AGT26"/>
    <property type="match status" value="1"/>
</dbReference>